<dbReference type="Proteomes" id="UP001161757">
    <property type="component" value="Unassembled WGS sequence"/>
</dbReference>
<keyword evidence="3" id="KW-0804">Transcription</keyword>
<dbReference type="EMBL" id="JAJGCB010000020">
    <property type="protein sequence ID" value="KAJ8988117.1"/>
    <property type="molecule type" value="Genomic_DNA"/>
</dbReference>
<dbReference type="PROSITE" id="PS50048">
    <property type="entry name" value="ZN2_CY6_FUNGAL_2"/>
    <property type="match status" value="1"/>
</dbReference>
<organism evidence="7 8">
    <name type="scientific">Exophiala dermatitidis</name>
    <name type="common">Black yeast-like fungus</name>
    <name type="synonym">Wangiella dermatitidis</name>
    <dbReference type="NCBI Taxonomy" id="5970"/>
    <lineage>
        <taxon>Eukaryota</taxon>
        <taxon>Fungi</taxon>
        <taxon>Dikarya</taxon>
        <taxon>Ascomycota</taxon>
        <taxon>Pezizomycotina</taxon>
        <taxon>Eurotiomycetes</taxon>
        <taxon>Chaetothyriomycetidae</taxon>
        <taxon>Chaetothyriales</taxon>
        <taxon>Herpotrichiellaceae</taxon>
        <taxon>Exophiala</taxon>
    </lineage>
</organism>
<dbReference type="GO" id="GO:0003677">
    <property type="term" value="F:DNA binding"/>
    <property type="evidence" value="ECO:0007669"/>
    <property type="project" value="UniProtKB-KW"/>
</dbReference>
<evidence type="ECO:0000313" key="8">
    <source>
        <dbReference type="Proteomes" id="UP001161757"/>
    </source>
</evidence>
<dbReference type="InterPro" id="IPR021833">
    <property type="entry name" value="DUF3425"/>
</dbReference>
<reference evidence="7" key="1">
    <citation type="submission" date="2023-01" db="EMBL/GenBank/DDBJ databases">
        <title>Exophiala dermititidis isolated from Cystic Fibrosis Patient.</title>
        <authorList>
            <person name="Kurbessoian T."/>
            <person name="Crocker A."/>
            <person name="Murante D."/>
            <person name="Hogan D.A."/>
            <person name="Stajich J.E."/>
        </authorList>
    </citation>
    <scope>NUCLEOTIDE SEQUENCE</scope>
    <source>
        <strain evidence="7">Ex8</strain>
    </source>
</reference>
<feature type="compositionally biased region" description="Basic and acidic residues" evidence="5">
    <location>
        <begin position="190"/>
        <end position="200"/>
    </location>
</feature>
<dbReference type="AlphaFoldDB" id="A0AAN6EMK5"/>
<comment type="caution">
    <text evidence="7">The sequence shown here is derived from an EMBL/GenBank/DDBJ whole genome shotgun (WGS) entry which is preliminary data.</text>
</comment>
<gene>
    <name evidence="7" type="ORF">HRR80_007894</name>
</gene>
<dbReference type="SUPFAM" id="SSF57701">
    <property type="entry name" value="Zn2/Cys6 DNA-binding domain"/>
    <property type="match status" value="1"/>
</dbReference>
<evidence type="ECO:0000256" key="1">
    <source>
        <dbReference type="ARBA" id="ARBA00023015"/>
    </source>
</evidence>
<evidence type="ECO:0000256" key="4">
    <source>
        <dbReference type="ARBA" id="ARBA00023242"/>
    </source>
</evidence>
<name>A0AAN6EMK5_EXODE</name>
<feature type="compositionally biased region" description="Low complexity" evidence="5">
    <location>
        <begin position="350"/>
        <end position="361"/>
    </location>
</feature>
<feature type="domain" description="Zn(2)-C6 fungal-type" evidence="6">
    <location>
        <begin position="26"/>
        <end position="55"/>
    </location>
</feature>
<proteinExistence type="predicted"/>
<sequence length="614" mass="68003">MERPSVTAPKPPDHVIGPSRQRATVACIVCKNRKIRCSGVAPCETCVSLNTRCVIDETLDGRRKVALSRRLEELIHHKSILDGLRTCLQFSRGPALIDVLEKVSLDVPLPSLAASILTSLTHTPVPEEVERHVWQLKQQLEQYMEDGREDRATSCDSKSDKSGAGAAPAAGNQRPYVDGNSPPRRRKVQSPREWESPREAMVEGSQYWPLQHEGISHSYERQTPFQWFSADAGTASDGFESGIGLDKVLQWLYSQVRDKMPVTNFVGAHPPSALRLRPVEESQPSTSTSTSTSFTTLVRESHVPNRDLDSPTSQGRKRPLSAVSTPASQAFPPPTFFGASDHVIPDTKTSRAVSSTSTSTPTPTPNRPSSHGTYSQPYESFLSQHRVSDSSNRHMARHISLPQIELDDEPMACAIVSYLDLARSMLSEGASVHEVFGPRRPMVDLLFRTRKETDGHSVCYFACELTSGLEGMEPAARLGLTFMFTSLIRWIILCSSANYDDIPELYRPTPMQISIPHSAAVEFCPFPHMRDALCRQYRDFLPVLAGNISCNWPYKFDMCVERLDGTGHVVLTDAFVRHVLVPENWTVKSAIFDTFPECRGLIKTSAPASASASA</sequence>
<feature type="region of interest" description="Disordered" evidence="5">
    <location>
        <begin position="274"/>
        <end position="376"/>
    </location>
</feature>
<dbReference type="Gene3D" id="4.10.240.10">
    <property type="entry name" value="Zn(2)-C6 fungal-type DNA-binding domain"/>
    <property type="match status" value="1"/>
</dbReference>
<feature type="region of interest" description="Disordered" evidence="5">
    <location>
        <begin position="145"/>
        <end position="200"/>
    </location>
</feature>
<feature type="compositionally biased region" description="Low complexity" evidence="5">
    <location>
        <begin position="285"/>
        <end position="296"/>
    </location>
</feature>
<dbReference type="PANTHER" id="PTHR37012:SF2">
    <property type="entry name" value="BZIP DOMAIN-CONTAINING PROTEIN-RELATED"/>
    <property type="match status" value="1"/>
</dbReference>
<dbReference type="GO" id="GO:0000981">
    <property type="term" value="F:DNA-binding transcription factor activity, RNA polymerase II-specific"/>
    <property type="evidence" value="ECO:0007669"/>
    <property type="project" value="InterPro"/>
</dbReference>
<protein>
    <recommendedName>
        <fullName evidence="6">Zn(2)-C6 fungal-type domain-containing protein</fullName>
    </recommendedName>
</protein>
<dbReference type="GO" id="GO:0008270">
    <property type="term" value="F:zinc ion binding"/>
    <property type="evidence" value="ECO:0007669"/>
    <property type="project" value="InterPro"/>
</dbReference>
<feature type="compositionally biased region" description="Basic and acidic residues" evidence="5">
    <location>
        <begin position="299"/>
        <end position="309"/>
    </location>
</feature>
<evidence type="ECO:0000256" key="2">
    <source>
        <dbReference type="ARBA" id="ARBA00023125"/>
    </source>
</evidence>
<accession>A0AAN6EMK5</accession>
<dbReference type="PANTHER" id="PTHR37012">
    <property type="entry name" value="B-ZIP TRANSCRIPTION FACTOR (EUROFUNG)-RELATED"/>
    <property type="match status" value="1"/>
</dbReference>
<dbReference type="Pfam" id="PF00172">
    <property type="entry name" value="Zn_clus"/>
    <property type="match status" value="1"/>
</dbReference>
<keyword evidence="1" id="KW-0805">Transcription regulation</keyword>
<dbReference type="InterPro" id="IPR036864">
    <property type="entry name" value="Zn2-C6_fun-type_DNA-bd_sf"/>
</dbReference>
<keyword evidence="2" id="KW-0238">DNA-binding</keyword>
<dbReference type="InterPro" id="IPR001138">
    <property type="entry name" value="Zn2Cys6_DnaBD"/>
</dbReference>
<evidence type="ECO:0000313" key="7">
    <source>
        <dbReference type="EMBL" id="KAJ8988117.1"/>
    </source>
</evidence>
<dbReference type="SMART" id="SM00066">
    <property type="entry name" value="GAL4"/>
    <property type="match status" value="1"/>
</dbReference>
<evidence type="ECO:0000256" key="5">
    <source>
        <dbReference type="SAM" id="MobiDB-lite"/>
    </source>
</evidence>
<feature type="compositionally biased region" description="Basic and acidic residues" evidence="5">
    <location>
        <begin position="145"/>
        <end position="161"/>
    </location>
</feature>
<dbReference type="Pfam" id="PF11905">
    <property type="entry name" value="DUF3425"/>
    <property type="match status" value="1"/>
</dbReference>
<dbReference type="CDD" id="cd00067">
    <property type="entry name" value="GAL4"/>
    <property type="match status" value="1"/>
</dbReference>
<dbReference type="PROSITE" id="PS00463">
    <property type="entry name" value="ZN2_CY6_FUNGAL_1"/>
    <property type="match status" value="1"/>
</dbReference>
<evidence type="ECO:0000256" key="3">
    <source>
        <dbReference type="ARBA" id="ARBA00023163"/>
    </source>
</evidence>
<evidence type="ECO:0000259" key="6">
    <source>
        <dbReference type="PROSITE" id="PS50048"/>
    </source>
</evidence>
<keyword evidence="4" id="KW-0539">Nucleus</keyword>